<sequence>MAQHAGVDLAVDELGERFETRVDAEWGRRAFGLPQGSGDSRLWPNHSTDIRCRLRASHKDATEPQRSAAAEESGDCDFLLREFGAIHVYHVYSLLFGNEETMRGLGASKAWSWGTYVSEWLNPHVSETQEHVRRTRIIFLRVKKASKVYLVFAGVVGFRLIDPTKSDSDRRPRLIIDVLMRQQLHLDNIASVAVDVLKKAFNIPNLNEPVRIGANSQHCSAGAIGMPDIRDVNYRKDKGQVRVPIDQLKRDNAHQPLAWQSVEIWCSTTNSRACLYSTAPGGAGRSVSIRKNYRFEFVLCTDLELDRNTLYALVVYDKSLDGGGTSKLLWMRNITTDRNPFDFFFTQTCFQISKGGKGWKQVSDDIMQTSVEYTHARGPIEELKNAEFHVLLLDVCKNVVLVEGTVRTNQSRANQAGPSCAMVAQTDAARLSMPRTCDSGRDQTSGGEKRRLAGKSAKRRRRQRKGNAVDEPWLDLNDPILLPPPPRDESDAKGEDVQGSIGAQNGKKTKKAAHCDSDGNLLPCSEDEGNTDQLSGLQDDSDDPLGDKMNREFAKLSLHGNNFEGYA</sequence>
<feature type="compositionally biased region" description="Basic residues" evidence="1">
    <location>
        <begin position="452"/>
        <end position="465"/>
    </location>
</feature>
<feature type="compositionally biased region" description="Basic and acidic residues" evidence="1">
    <location>
        <begin position="486"/>
        <end position="496"/>
    </location>
</feature>
<dbReference type="Proteomes" id="UP000324585">
    <property type="component" value="Unassembled WGS sequence"/>
</dbReference>
<evidence type="ECO:0000313" key="3">
    <source>
        <dbReference type="Proteomes" id="UP000324585"/>
    </source>
</evidence>
<dbReference type="AlphaFoldDB" id="A0A5J4ZBR9"/>
<organism evidence="2 3">
    <name type="scientific">Porphyridium purpureum</name>
    <name type="common">Red alga</name>
    <name type="synonym">Porphyridium cruentum</name>
    <dbReference type="NCBI Taxonomy" id="35688"/>
    <lineage>
        <taxon>Eukaryota</taxon>
        <taxon>Rhodophyta</taxon>
        <taxon>Bangiophyceae</taxon>
        <taxon>Porphyridiales</taxon>
        <taxon>Porphyridiaceae</taxon>
        <taxon>Porphyridium</taxon>
    </lineage>
</organism>
<evidence type="ECO:0000313" key="2">
    <source>
        <dbReference type="EMBL" id="KAA8500087.1"/>
    </source>
</evidence>
<protein>
    <submittedName>
        <fullName evidence="2">Uncharacterized protein</fullName>
    </submittedName>
</protein>
<gene>
    <name evidence="2" type="ORF">FVE85_7672</name>
</gene>
<accession>A0A5J4ZBR9</accession>
<reference evidence="3" key="1">
    <citation type="journal article" date="2019" name="Nat. Commun.">
        <title>Expansion of phycobilisome linker gene families in mesophilic red algae.</title>
        <authorList>
            <person name="Lee J."/>
            <person name="Kim D."/>
            <person name="Bhattacharya D."/>
            <person name="Yoon H.S."/>
        </authorList>
    </citation>
    <scope>NUCLEOTIDE SEQUENCE [LARGE SCALE GENOMIC DNA]</scope>
    <source>
        <strain evidence="3">CCMP 1328</strain>
    </source>
</reference>
<comment type="caution">
    <text evidence="2">The sequence shown here is derived from an EMBL/GenBank/DDBJ whole genome shotgun (WGS) entry which is preliminary data.</text>
</comment>
<name>A0A5J4ZBR9_PORPP</name>
<proteinExistence type="predicted"/>
<evidence type="ECO:0000256" key="1">
    <source>
        <dbReference type="SAM" id="MobiDB-lite"/>
    </source>
</evidence>
<feature type="region of interest" description="Disordered" evidence="1">
    <location>
        <begin position="431"/>
        <end position="549"/>
    </location>
</feature>
<keyword evidence="3" id="KW-1185">Reference proteome</keyword>
<dbReference type="EMBL" id="VRMN01000001">
    <property type="protein sequence ID" value="KAA8500087.1"/>
    <property type="molecule type" value="Genomic_DNA"/>
</dbReference>